<protein>
    <submittedName>
        <fullName evidence="2">Uncharacterized protein</fullName>
    </submittedName>
</protein>
<dbReference type="RefSeq" id="WP_127123024.1">
    <property type="nucleotide sequence ID" value="NZ_BHXQ01000004.1"/>
</dbReference>
<accession>A0A401UBX2</accession>
<dbReference type="EMBL" id="BHXQ01000004">
    <property type="protein sequence ID" value="GCC52389.1"/>
    <property type="molecule type" value="Genomic_DNA"/>
</dbReference>
<feature type="signal peptide" evidence="1">
    <location>
        <begin position="1"/>
        <end position="20"/>
    </location>
</feature>
<reference evidence="2 3" key="1">
    <citation type="submission" date="2018-11" db="EMBL/GenBank/DDBJ databases">
        <title>Chryseotalea sanarue gen. nov., sp., nov., a member of the family Cytophagaceae, isolated from a brackish lake in Hamamatsu Japan.</title>
        <authorList>
            <person name="Maejima Y."/>
            <person name="Iino T."/>
            <person name="Muraguchi Y."/>
            <person name="Fukuda K."/>
            <person name="Ohkuma M."/>
            <person name="Moriuchi R."/>
            <person name="Dohra H."/>
            <person name="Kimbara K."/>
            <person name="Shintani M."/>
        </authorList>
    </citation>
    <scope>NUCLEOTIDE SEQUENCE [LARGE SCALE GENOMIC DNA]</scope>
    <source>
        <strain evidence="2 3">Ys</strain>
    </source>
</reference>
<evidence type="ECO:0000313" key="2">
    <source>
        <dbReference type="EMBL" id="GCC52389.1"/>
    </source>
</evidence>
<gene>
    <name evidence="2" type="ORF">SanaruYs_26260</name>
</gene>
<evidence type="ECO:0000313" key="3">
    <source>
        <dbReference type="Proteomes" id="UP000288227"/>
    </source>
</evidence>
<dbReference type="Proteomes" id="UP000288227">
    <property type="component" value="Unassembled WGS sequence"/>
</dbReference>
<dbReference type="AlphaFoldDB" id="A0A401UBX2"/>
<dbReference type="OrthoDB" id="982779at2"/>
<proteinExistence type="predicted"/>
<comment type="caution">
    <text evidence="2">The sequence shown here is derived from an EMBL/GenBank/DDBJ whole genome shotgun (WGS) entry which is preliminary data.</text>
</comment>
<feature type="chain" id="PRO_5019393725" evidence="1">
    <location>
        <begin position="21"/>
        <end position="229"/>
    </location>
</feature>
<sequence>MRLSFLAVLIFQFFSSQNCASEQNEDKGQSWLNIEYVECLKNSLPCECEKNTETYYSLVLDTNDDSKNFGIALSNFEEMEPQFYPIKKIGSNEYAVLKSREDASSWAKVIIKDWDLQFIEGNVLSKFTKSNKSTGYDLNHYYEDNVDLLNRAFTARGYPKLEEIVKESTLKCVCNKWMSRQNVLYVYGAPKSWIIEMKNDSVQIFRITNTDRDPDDSVRTEKVASYKWR</sequence>
<keyword evidence="1" id="KW-0732">Signal</keyword>
<name>A0A401UBX2_9BACT</name>
<organism evidence="2 3">
    <name type="scientific">Chryseotalea sanaruensis</name>
    <dbReference type="NCBI Taxonomy" id="2482724"/>
    <lineage>
        <taxon>Bacteria</taxon>
        <taxon>Pseudomonadati</taxon>
        <taxon>Bacteroidota</taxon>
        <taxon>Cytophagia</taxon>
        <taxon>Cytophagales</taxon>
        <taxon>Chryseotaleaceae</taxon>
        <taxon>Chryseotalea</taxon>
    </lineage>
</organism>
<evidence type="ECO:0000256" key="1">
    <source>
        <dbReference type="SAM" id="SignalP"/>
    </source>
</evidence>
<keyword evidence="3" id="KW-1185">Reference proteome</keyword>